<sequence>MVEAAKTTPTADAQVVVTTTAITTVPREATAATAKAHPEGGYGQGSSGGYGGGSGNHGGQQSSGTSYGGGHGSSDEYGEAAQHAQQDAGSSGDSNLFGVALGLLSGNKQKLQNEDVDEDDAVQQHQKFYGNQQGGSQQATSNNVGAAAAMQALKMFNGGSNEQASGGQNKFIGLAMSQAAQLFDKQQSQGKTDPGATKQDAVAQAAQMALKFYMKSEAGGGGASGGSSGGGGIGGLLNIASKLMKAPSSYSARDHARPTKQDSRRFGGPHIFRPWWDASHWGCGSQSSYTEQTRLPLITKVSAQDGASENCNELWTYRAPTISTLPGLTQAYISNTEVKPRQMQINKNETGLSDGYIFLGMDGEPTSGQNWPTIYDFSQDRMGTLVWTGNYTEPFDFKTQTYKGQPVLTFWSGELLDGYGRGSYYILNESYAEIAHFQVSHFGDNMGDIHEFSIISDDTALVPTYHAIPWNLTETGGVEDGWLFENTFQEINIETGELIFEWNATTHVGINESYNSLPEDVGTAEDFPWDYFHINSIEKDPNGDYLVEDDAVFAFQHDARWVDDRKQIQMTLFDNGPTDDIAYSRGLLSDVNQKDMTVKLSRDFTNGARTFAKFEGSLQALQLSNGNTNYLVGYGNQPYFAELNAQGDVLLDVQFGKTNAVNSYRAYKLPWQGKPLTKPDVYWDKDGNKVYFSWNGQTDCENWIVYTANETNSSTWRNVTTARRSGFETTVDLADIELDTYVRGKAVNRSGSVLGWTQASDGDQLFDASDEDQEVYSTASTSTRNTVSSSSATTSATASPSTGAAVTPGATKQVFVAVVLVVGGLALV</sequence>
<dbReference type="EMBL" id="JAPHNI010000497">
    <property type="protein sequence ID" value="KAJ8110460.1"/>
    <property type="molecule type" value="Genomic_DNA"/>
</dbReference>
<organism evidence="1 2">
    <name type="scientific">Boeremia exigua</name>
    <dbReference type="NCBI Taxonomy" id="749465"/>
    <lineage>
        <taxon>Eukaryota</taxon>
        <taxon>Fungi</taxon>
        <taxon>Dikarya</taxon>
        <taxon>Ascomycota</taxon>
        <taxon>Pezizomycotina</taxon>
        <taxon>Dothideomycetes</taxon>
        <taxon>Pleosporomycetidae</taxon>
        <taxon>Pleosporales</taxon>
        <taxon>Pleosporineae</taxon>
        <taxon>Didymellaceae</taxon>
        <taxon>Boeremia</taxon>
    </lineage>
</organism>
<reference evidence="1" key="1">
    <citation type="submission" date="2022-11" db="EMBL/GenBank/DDBJ databases">
        <title>Genome Sequence of Boeremia exigua.</title>
        <authorList>
            <person name="Buettner E."/>
        </authorList>
    </citation>
    <scope>NUCLEOTIDE SEQUENCE</scope>
    <source>
        <strain evidence="1">CU02</strain>
    </source>
</reference>
<evidence type="ECO:0000313" key="1">
    <source>
        <dbReference type="EMBL" id="KAJ8110460.1"/>
    </source>
</evidence>
<proteinExistence type="predicted"/>
<protein>
    <submittedName>
        <fullName evidence="1">Uncharacterized protein</fullName>
    </submittedName>
</protein>
<accession>A0ACC2I5N0</accession>
<name>A0ACC2I5N0_9PLEO</name>
<gene>
    <name evidence="1" type="ORF">OPT61_g6700</name>
</gene>
<comment type="caution">
    <text evidence="1">The sequence shown here is derived from an EMBL/GenBank/DDBJ whole genome shotgun (WGS) entry which is preliminary data.</text>
</comment>
<evidence type="ECO:0000313" key="2">
    <source>
        <dbReference type="Proteomes" id="UP001153331"/>
    </source>
</evidence>
<keyword evidence="2" id="KW-1185">Reference proteome</keyword>
<dbReference type="Proteomes" id="UP001153331">
    <property type="component" value="Unassembled WGS sequence"/>
</dbReference>